<keyword evidence="4 12" id="KW-0548">Nucleotidyltransferase</keyword>
<dbReference type="Gene3D" id="3.90.550.10">
    <property type="entry name" value="Spore Coat Polysaccharide Biosynthesis Protein SpsA, Chain A"/>
    <property type="match status" value="1"/>
</dbReference>
<dbReference type="FunFam" id="3.90.550.10:FF:000046">
    <property type="entry name" value="Mannose-1-phosphate guanylyltransferase (GDP)"/>
    <property type="match status" value="1"/>
</dbReference>
<keyword evidence="5" id="KW-0547">Nucleotide-binding</keyword>
<dbReference type="Proteomes" id="UP000017819">
    <property type="component" value="Unassembled WGS sequence"/>
</dbReference>
<dbReference type="EMBL" id="AWXZ01000039">
    <property type="protein sequence ID" value="ESR23057.1"/>
    <property type="molecule type" value="Genomic_DNA"/>
</dbReference>
<dbReference type="OrthoDB" id="9806359at2"/>
<dbReference type="InterPro" id="IPR005835">
    <property type="entry name" value="NTP_transferase_dom"/>
</dbReference>
<evidence type="ECO:0000256" key="4">
    <source>
        <dbReference type="ARBA" id="ARBA00022695"/>
    </source>
</evidence>
<proteinExistence type="inferred from homology"/>
<dbReference type="RefSeq" id="WP_023433244.1">
    <property type="nucleotide sequence ID" value="NZ_AWXZ01000039.1"/>
</dbReference>
<evidence type="ECO:0000313" key="13">
    <source>
        <dbReference type="Proteomes" id="UP000017819"/>
    </source>
</evidence>
<feature type="domain" description="Nucleotidyl transferase" evidence="9">
    <location>
        <begin position="49"/>
        <end position="330"/>
    </location>
</feature>
<reference evidence="12 13" key="1">
    <citation type="journal article" date="2014" name="Genome Announc.">
        <title>Draft Genome Sequence of Lutibaculum baratangense Strain AMV1T, Isolated from a Mud Volcano in Andamans, India.</title>
        <authorList>
            <person name="Singh A."/>
            <person name="Sreenivas A."/>
            <person name="Sathyanarayana Reddy G."/>
            <person name="Pinnaka A.K."/>
            <person name="Shivaji S."/>
        </authorList>
    </citation>
    <scope>NUCLEOTIDE SEQUENCE [LARGE SCALE GENOMIC DNA]</scope>
    <source>
        <strain evidence="12 13">AMV1</strain>
    </source>
</reference>
<dbReference type="InterPro" id="IPR014710">
    <property type="entry name" value="RmlC-like_jellyroll"/>
</dbReference>
<dbReference type="InterPro" id="IPR001538">
    <property type="entry name" value="Man6P_isomerase-2_C"/>
</dbReference>
<dbReference type="FunFam" id="2.60.120.10:FF:000032">
    <property type="entry name" value="Mannose-1-phosphate guanylyltransferase/mannose-6-phosphate isomerase"/>
    <property type="match status" value="1"/>
</dbReference>
<evidence type="ECO:0000259" key="11">
    <source>
        <dbReference type="Pfam" id="PF22640"/>
    </source>
</evidence>
<feature type="domain" description="Mannose-6-phosphate isomerase type II C-terminal" evidence="10">
    <location>
        <begin position="397"/>
        <end position="510"/>
    </location>
</feature>
<dbReference type="GO" id="GO:0004475">
    <property type="term" value="F:mannose-1-phosphate guanylyltransferase (GTP) activity"/>
    <property type="evidence" value="ECO:0007669"/>
    <property type="project" value="UniProtKB-EC"/>
</dbReference>
<keyword evidence="3 12" id="KW-0808">Transferase</keyword>
<dbReference type="GO" id="GO:0000271">
    <property type="term" value="P:polysaccharide biosynthetic process"/>
    <property type="evidence" value="ECO:0007669"/>
    <property type="project" value="InterPro"/>
</dbReference>
<dbReference type="CDD" id="cd02509">
    <property type="entry name" value="GDP-M1P_Guanylyltransferase"/>
    <property type="match status" value="1"/>
</dbReference>
<dbReference type="eggNOG" id="COG0836">
    <property type="taxonomic scope" value="Bacteria"/>
</dbReference>
<keyword evidence="13" id="KW-1185">Reference proteome</keyword>
<dbReference type="InterPro" id="IPR029044">
    <property type="entry name" value="Nucleotide-diphossugar_trans"/>
</dbReference>
<dbReference type="GO" id="GO:0009298">
    <property type="term" value="P:GDP-mannose biosynthetic process"/>
    <property type="evidence" value="ECO:0007669"/>
    <property type="project" value="TreeGrafter"/>
</dbReference>
<evidence type="ECO:0000256" key="6">
    <source>
        <dbReference type="ARBA" id="ARBA00023134"/>
    </source>
</evidence>
<protein>
    <recommendedName>
        <fullName evidence="2">mannose-1-phosphate guanylyltransferase</fullName>
        <ecNumber evidence="2">2.7.7.13</ecNumber>
    </recommendedName>
</protein>
<dbReference type="STRING" id="631454.N177_3125"/>
<dbReference type="CDD" id="cd02213">
    <property type="entry name" value="cupin_PMI_typeII_C"/>
    <property type="match status" value="1"/>
</dbReference>
<keyword evidence="6" id="KW-0342">GTP-binding</keyword>
<dbReference type="Pfam" id="PF22640">
    <property type="entry name" value="ManC_GMP_beta-helix"/>
    <property type="match status" value="1"/>
</dbReference>
<evidence type="ECO:0000256" key="7">
    <source>
        <dbReference type="ARBA" id="ARBA00047343"/>
    </source>
</evidence>
<comment type="catalytic activity">
    <reaction evidence="7">
        <text>alpha-D-mannose 1-phosphate + GTP + H(+) = GDP-alpha-D-mannose + diphosphate</text>
        <dbReference type="Rhea" id="RHEA:15229"/>
        <dbReference type="ChEBI" id="CHEBI:15378"/>
        <dbReference type="ChEBI" id="CHEBI:33019"/>
        <dbReference type="ChEBI" id="CHEBI:37565"/>
        <dbReference type="ChEBI" id="CHEBI:57527"/>
        <dbReference type="ChEBI" id="CHEBI:58409"/>
        <dbReference type="EC" id="2.7.7.13"/>
    </reaction>
</comment>
<feature type="domain" description="MannoseP isomerase/GMP-like beta-helix" evidence="11">
    <location>
        <begin position="339"/>
        <end position="392"/>
    </location>
</feature>
<evidence type="ECO:0000256" key="5">
    <source>
        <dbReference type="ARBA" id="ARBA00022741"/>
    </source>
</evidence>
<evidence type="ECO:0000259" key="10">
    <source>
        <dbReference type="Pfam" id="PF01050"/>
    </source>
</evidence>
<dbReference type="InterPro" id="IPR054566">
    <property type="entry name" value="ManC/GMP-like_b-helix"/>
</dbReference>
<accession>V4QTH5</accession>
<evidence type="ECO:0000256" key="1">
    <source>
        <dbReference type="ARBA" id="ARBA00006115"/>
    </source>
</evidence>
<comment type="similarity">
    <text evidence="1 8">Belongs to the mannose-6-phosphate isomerase type 2 family.</text>
</comment>
<dbReference type="GO" id="GO:0005525">
    <property type="term" value="F:GTP binding"/>
    <property type="evidence" value="ECO:0007669"/>
    <property type="project" value="UniProtKB-KW"/>
</dbReference>
<comment type="caution">
    <text evidence="12">The sequence shown here is derived from an EMBL/GenBank/DDBJ whole genome shotgun (WGS) entry which is preliminary data.</text>
</comment>
<dbReference type="InterPro" id="IPR006375">
    <property type="entry name" value="Man1P_GuaTrfase/Man6P_Isoase"/>
</dbReference>
<dbReference type="Gene3D" id="2.60.120.10">
    <property type="entry name" value="Jelly Rolls"/>
    <property type="match status" value="1"/>
</dbReference>
<evidence type="ECO:0000256" key="2">
    <source>
        <dbReference type="ARBA" id="ARBA00012387"/>
    </source>
</evidence>
<evidence type="ECO:0000256" key="3">
    <source>
        <dbReference type="ARBA" id="ARBA00022679"/>
    </source>
</evidence>
<gene>
    <name evidence="12" type="ORF">N177_3125</name>
</gene>
<sequence>MVRQADQTLFNAGFGGASRAASAAAPAPAGIAEDPGLGGGPWSPGEVVPVILSGGCGSRLWPLSRTLFPKQFLSLHGEHPMFAATVNRCRDAIFAPPLVICHEEHRFIVAEQLAEKDIAATDVMLEPTSRGTAFAIAAAAWRLVSDEGDPLMLVLPSDHVIANGDAFATALQAAVPAARDGRLVLFGIEPDHADTGFGYITFGAPVSGCPGACDVDGFTEKPSRSRVDELLAAGHCLWNSGMFLFRAGAVLEELGRIQPDISRAAEHAVGTGRRDGKFLRLDRSHVAECPTISIDHALMEHSRRSVVVPISAGWNDVGTWSGLWALAAKDEGGNAAVGDVILEESRNCYIRSEDPLVAVAGVEDVVVVATDDAVLVADRTKPELVKSVVQRLKRARRGEAEAHSTVFRPWGNYRCIDRGERFQVKRIVVQPGERLSLQMHHHRAEHWVVVTGTATVTCGDRQFLLYENESTYISPGQVHRLENQGKIPLHLIEVQTGSYLDEDDIVRFEDRYGRVASDLEGEVAGGSATVPRAQGVPA</sequence>
<dbReference type="Pfam" id="PF01050">
    <property type="entry name" value="MannoseP_isomer"/>
    <property type="match status" value="1"/>
</dbReference>
<dbReference type="Pfam" id="PF00483">
    <property type="entry name" value="NTP_transferase"/>
    <property type="match status" value="1"/>
</dbReference>
<dbReference type="InterPro" id="IPR051161">
    <property type="entry name" value="Mannose-6P_isomerase_type2"/>
</dbReference>
<dbReference type="InterPro" id="IPR011051">
    <property type="entry name" value="RmlC_Cupin_sf"/>
</dbReference>
<dbReference type="SUPFAM" id="SSF53448">
    <property type="entry name" value="Nucleotide-diphospho-sugar transferases"/>
    <property type="match status" value="1"/>
</dbReference>
<evidence type="ECO:0000313" key="12">
    <source>
        <dbReference type="EMBL" id="ESR23057.1"/>
    </source>
</evidence>
<dbReference type="NCBIfam" id="TIGR01479">
    <property type="entry name" value="GMP_PMI"/>
    <property type="match status" value="1"/>
</dbReference>
<dbReference type="PANTHER" id="PTHR46390:SF1">
    <property type="entry name" value="MANNOSE-1-PHOSPHATE GUANYLYLTRANSFERASE"/>
    <property type="match status" value="1"/>
</dbReference>
<evidence type="ECO:0000256" key="8">
    <source>
        <dbReference type="RuleBase" id="RU004190"/>
    </source>
</evidence>
<dbReference type="AlphaFoldDB" id="V4QTH5"/>
<dbReference type="InterPro" id="IPR049577">
    <property type="entry name" value="GMPP_N"/>
</dbReference>
<organism evidence="12 13">
    <name type="scientific">Lutibaculum baratangense AMV1</name>
    <dbReference type="NCBI Taxonomy" id="631454"/>
    <lineage>
        <taxon>Bacteria</taxon>
        <taxon>Pseudomonadati</taxon>
        <taxon>Pseudomonadota</taxon>
        <taxon>Alphaproteobacteria</taxon>
        <taxon>Hyphomicrobiales</taxon>
        <taxon>Tepidamorphaceae</taxon>
        <taxon>Lutibaculum</taxon>
    </lineage>
</organism>
<dbReference type="SUPFAM" id="SSF51182">
    <property type="entry name" value="RmlC-like cupins"/>
    <property type="match status" value="1"/>
</dbReference>
<dbReference type="EC" id="2.7.7.13" evidence="2"/>
<name>V4QTH5_9HYPH</name>
<evidence type="ECO:0000259" key="9">
    <source>
        <dbReference type="Pfam" id="PF00483"/>
    </source>
</evidence>
<dbReference type="PATRIC" id="fig|631454.5.peg.3085"/>
<dbReference type="PANTHER" id="PTHR46390">
    <property type="entry name" value="MANNOSE-1-PHOSPHATE GUANYLYLTRANSFERASE"/>
    <property type="match status" value="1"/>
</dbReference>